<reference evidence="2" key="1">
    <citation type="submission" date="2021-04" db="EMBL/GenBank/DDBJ databases">
        <title>Pseudonocardia sp. nov., isolated from sandy soil of mangrove forest.</title>
        <authorList>
            <person name="Zan Z."/>
            <person name="Huang R."/>
            <person name="Liu W."/>
        </authorList>
    </citation>
    <scope>NUCLEOTIDE SEQUENCE</scope>
    <source>
        <strain evidence="2">S2-4</strain>
    </source>
</reference>
<dbReference type="Proteomes" id="UP001165283">
    <property type="component" value="Unassembled WGS sequence"/>
</dbReference>
<feature type="compositionally biased region" description="Basic and acidic residues" evidence="1">
    <location>
        <begin position="26"/>
        <end position="40"/>
    </location>
</feature>
<protein>
    <recommendedName>
        <fullName evidence="4">Autophagy-related protein 2</fullName>
    </recommendedName>
</protein>
<dbReference type="RefSeq" id="WP_252435721.1">
    <property type="nucleotide sequence ID" value="NZ_JAGSOV010000009.1"/>
</dbReference>
<keyword evidence="3" id="KW-1185">Reference proteome</keyword>
<evidence type="ECO:0000313" key="3">
    <source>
        <dbReference type="Proteomes" id="UP001165283"/>
    </source>
</evidence>
<evidence type="ECO:0008006" key="4">
    <source>
        <dbReference type="Google" id="ProtNLM"/>
    </source>
</evidence>
<organism evidence="2 3">
    <name type="scientific">Pseudonocardia humida</name>
    <dbReference type="NCBI Taxonomy" id="2800819"/>
    <lineage>
        <taxon>Bacteria</taxon>
        <taxon>Bacillati</taxon>
        <taxon>Actinomycetota</taxon>
        <taxon>Actinomycetes</taxon>
        <taxon>Pseudonocardiales</taxon>
        <taxon>Pseudonocardiaceae</taxon>
        <taxon>Pseudonocardia</taxon>
    </lineage>
</organism>
<name>A0ABT0ZTQ8_9PSEU</name>
<evidence type="ECO:0000313" key="2">
    <source>
        <dbReference type="EMBL" id="MCO1654116.1"/>
    </source>
</evidence>
<accession>A0ABT0ZTQ8</accession>
<comment type="caution">
    <text evidence="2">The sequence shown here is derived from an EMBL/GenBank/DDBJ whole genome shotgun (WGS) entry which is preliminary data.</text>
</comment>
<evidence type="ECO:0000256" key="1">
    <source>
        <dbReference type="SAM" id="MobiDB-lite"/>
    </source>
</evidence>
<sequence>MAATTPSDPDPADQDQLSDAVDEMEERVVGRRVDPPRSDELGDPEDAEARDGTTPGDEPS</sequence>
<feature type="region of interest" description="Disordered" evidence="1">
    <location>
        <begin position="1"/>
        <end position="60"/>
    </location>
</feature>
<proteinExistence type="predicted"/>
<dbReference type="EMBL" id="JAGSOV010000009">
    <property type="protein sequence ID" value="MCO1654116.1"/>
    <property type="molecule type" value="Genomic_DNA"/>
</dbReference>
<gene>
    <name evidence="2" type="ORF">KDL28_03505</name>
</gene>